<gene>
    <name evidence="1" type="ORF">NE237_024342</name>
</gene>
<sequence>MDVNQSSKKYFGKKQMGKLLATAIAETFQASPPLLHWRNPTSATPLDSSKVSDRTEANTWDTVSGLEEQQQRQFAKGLTPLMLPLSVSATDLKACWSYKLCKSSNCWLRKKTM</sequence>
<protein>
    <submittedName>
        <fullName evidence="1">Uncharacterized protein</fullName>
    </submittedName>
</protein>
<keyword evidence="2" id="KW-1185">Reference proteome</keyword>
<dbReference type="AlphaFoldDB" id="A0A9Q0HGN8"/>
<evidence type="ECO:0000313" key="2">
    <source>
        <dbReference type="Proteomes" id="UP001141806"/>
    </source>
</evidence>
<dbReference type="EMBL" id="JAMYWD010000008">
    <property type="protein sequence ID" value="KAJ4964403.1"/>
    <property type="molecule type" value="Genomic_DNA"/>
</dbReference>
<organism evidence="1 2">
    <name type="scientific">Protea cynaroides</name>
    <dbReference type="NCBI Taxonomy" id="273540"/>
    <lineage>
        <taxon>Eukaryota</taxon>
        <taxon>Viridiplantae</taxon>
        <taxon>Streptophyta</taxon>
        <taxon>Embryophyta</taxon>
        <taxon>Tracheophyta</taxon>
        <taxon>Spermatophyta</taxon>
        <taxon>Magnoliopsida</taxon>
        <taxon>Proteales</taxon>
        <taxon>Proteaceae</taxon>
        <taxon>Protea</taxon>
    </lineage>
</organism>
<accession>A0A9Q0HGN8</accession>
<reference evidence="1" key="1">
    <citation type="journal article" date="2023" name="Plant J.">
        <title>The genome of the king protea, Protea cynaroides.</title>
        <authorList>
            <person name="Chang J."/>
            <person name="Duong T.A."/>
            <person name="Schoeman C."/>
            <person name="Ma X."/>
            <person name="Roodt D."/>
            <person name="Barker N."/>
            <person name="Li Z."/>
            <person name="Van de Peer Y."/>
            <person name="Mizrachi E."/>
        </authorList>
    </citation>
    <scope>NUCLEOTIDE SEQUENCE</scope>
    <source>
        <tissue evidence="1">Young leaves</tissue>
    </source>
</reference>
<comment type="caution">
    <text evidence="1">The sequence shown here is derived from an EMBL/GenBank/DDBJ whole genome shotgun (WGS) entry which is preliminary data.</text>
</comment>
<proteinExistence type="predicted"/>
<evidence type="ECO:0000313" key="1">
    <source>
        <dbReference type="EMBL" id="KAJ4964403.1"/>
    </source>
</evidence>
<dbReference type="Proteomes" id="UP001141806">
    <property type="component" value="Unassembled WGS sequence"/>
</dbReference>
<name>A0A9Q0HGN8_9MAGN</name>